<reference evidence="1" key="1">
    <citation type="submission" date="2020-10" db="EMBL/GenBank/DDBJ databases">
        <authorList>
            <person name="Gilroy R."/>
        </authorList>
    </citation>
    <scope>NUCLEOTIDE SEQUENCE</scope>
    <source>
        <strain evidence="1">10192</strain>
    </source>
</reference>
<gene>
    <name evidence="1" type="ORF">IAC76_05845</name>
</gene>
<dbReference type="Proteomes" id="UP000823632">
    <property type="component" value="Unassembled WGS sequence"/>
</dbReference>
<comment type="caution">
    <text evidence="1">The sequence shown here is derived from an EMBL/GenBank/DDBJ whole genome shotgun (WGS) entry which is preliminary data.</text>
</comment>
<name>A0A9D9DN27_9BACT</name>
<sequence length="84" mass="10124">MIFTVFNTNANNQNKSFEENKKEVLHLFSSIERELTCENLRDEFAREKIFANYYISELKRFITDYYENKIEVQGLINYANNNNK</sequence>
<evidence type="ECO:0000313" key="2">
    <source>
        <dbReference type="Proteomes" id="UP000823632"/>
    </source>
</evidence>
<accession>A0A9D9DN27</accession>
<proteinExistence type="predicted"/>
<evidence type="ECO:0000313" key="1">
    <source>
        <dbReference type="EMBL" id="MBO8430892.1"/>
    </source>
</evidence>
<dbReference type="EMBL" id="JADIND010000122">
    <property type="protein sequence ID" value="MBO8430892.1"/>
    <property type="molecule type" value="Genomic_DNA"/>
</dbReference>
<protein>
    <submittedName>
        <fullName evidence="1">Uncharacterized protein</fullName>
    </submittedName>
</protein>
<reference evidence="1" key="2">
    <citation type="journal article" date="2021" name="PeerJ">
        <title>Extensive microbial diversity within the chicken gut microbiome revealed by metagenomics and culture.</title>
        <authorList>
            <person name="Gilroy R."/>
            <person name="Ravi A."/>
            <person name="Getino M."/>
            <person name="Pursley I."/>
            <person name="Horton D.L."/>
            <person name="Alikhan N.F."/>
            <person name="Baker D."/>
            <person name="Gharbi K."/>
            <person name="Hall N."/>
            <person name="Watson M."/>
            <person name="Adriaenssens E.M."/>
            <person name="Foster-Nyarko E."/>
            <person name="Jarju S."/>
            <person name="Secka A."/>
            <person name="Antonio M."/>
            <person name="Oren A."/>
            <person name="Chaudhuri R.R."/>
            <person name="La Ragione R."/>
            <person name="Hildebrand F."/>
            <person name="Pallen M.J."/>
        </authorList>
    </citation>
    <scope>NUCLEOTIDE SEQUENCE</scope>
    <source>
        <strain evidence="1">10192</strain>
    </source>
</reference>
<dbReference type="AlphaFoldDB" id="A0A9D9DN27"/>
<organism evidence="1 2">
    <name type="scientific">Candidatus Scatousia excrementipullorum</name>
    <dbReference type="NCBI Taxonomy" id="2840936"/>
    <lineage>
        <taxon>Bacteria</taxon>
        <taxon>Candidatus Scatousia</taxon>
    </lineage>
</organism>